<dbReference type="Proteomes" id="UP001189429">
    <property type="component" value="Unassembled WGS sequence"/>
</dbReference>
<dbReference type="InterPro" id="IPR027640">
    <property type="entry name" value="Kinesin-like_fam"/>
</dbReference>
<feature type="compositionally biased region" description="Low complexity" evidence="7">
    <location>
        <begin position="1282"/>
        <end position="1293"/>
    </location>
</feature>
<keyword evidence="1 5" id="KW-0547">Nucleotide-binding</keyword>
<keyword evidence="3 6" id="KW-0175">Coiled coil</keyword>
<dbReference type="InterPro" id="IPR027417">
    <property type="entry name" value="P-loop_NTPase"/>
</dbReference>
<feature type="region of interest" description="Disordered" evidence="7">
    <location>
        <begin position="995"/>
        <end position="1031"/>
    </location>
</feature>
<feature type="region of interest" description="Disordered" evidence="7">
    <location>
        <begin position="1214"/>
        <end position="1293"/>
    </location>
</feature>
<organism evidence="9 10">
    <name type="scientific">Prorocentrum cordatum</name>
    <dbReference type="NCBI Taxonomy" id="2364126"/>
    <lineage>
        <taxon>Eukaryota</taxon>
        <taxon>Sar</taxon>
        <taxon>Alveolata</taxon>
        <taxon>Dinophyceae</taxon>
        <taxon>Prorocentrales</taxon>
        <taxon>Prorocentraceae</taxon>
        <taxon>Prorocentrum</taxon>
    </lineage>
</organism>
<dbReference type="SUPFAM" id="SSF52540">
    <property type="entry name" value="P-loop containing nucleoside triphosphate hydrolases"/>
    <property type="match status" value="1"/>
</dbReference>
<evidence type="ECO:0000256" key="6">
    <source>
        <dbReference type="SAM" id="Coils"/>
    </source>
</evidence>
<dbReference type="PRINTS" id="PR00380">
    <property type="entry name" value="KINESINHEAVY"/>
</dbReference>
<protein>
    <recommendedName>
        <fullName evidence="8">Kinesin motor domain-containing protein</fullName>
    </recommendedName>
</protein>
<feature type="compositionally biased region" description="Pro residues" evidence="7">
    <location>
        <begin position="1157"/>
        <end position="1170"/>
    </location>
</feature>
<feature type="compositionally biased region" description="Low complexity" evidence="7">
    <location>
        <begin position="1254"/>
        <end position="1266"/>
    </location>
</feature>
<dbReference type="PANTHER" id="PTHR47968">
    <property type="entry name" value="CENTROMERE PROTEIN E"/>
    <property type="match status" value="1"/>
</dbReference>
<feature type="domain" description="Kinesin motor" evidence="8">
    <location>
        <begin position="292"/>
        <end position="690"/>
    </location>
</feature>
<feature type="compositionally biased region" description="Low complexity" evidence="7">
    <location>
        <begin position="85"/>
        <end position="104"/>
    </location>
</feature>
<evidence type="ECO:0000313" key="10">
    <source>
        <dbReference type="Proteomes" id="UP001189429"/>
    </source>
</evidence>
<sequence length="1388" mass="145539">MARKQKLISSTMVKKLLNSNPGRYACGLLLGRCEQGGHLEPPPTRLLLCSLAEPGAASPAGVPSAPSLDSKGVAARACSRCAGRGLPGAPSRGRGSAAGPASAAAERRTVTRGTAADAATDSLQLPPRLGVSDRGAHSPHELPRAGGYLFCVKCGDWTKSVRPRRAHGQRERPLARAAAARWTLPTVSGRELELLRGLGRGPLRAAARGAAALRRAAAGGPDRAQRSGKYCGESTAQDPEAGKRPHEAAMGLHAPAPGPGPEDEAREPVPDSTTGASRPAGPAPAAPGRAGTISVACRVRPLLEGEVAKGVQRAPWELTDRSVSLRRGAFGRGASADSRGRPPSAAPDGREALGRSRTELRNADHRRPDGETILDTVFGEAATTRDVYEKSFKGIVASAAEGLNGAILAYGQTASGKTYSISGATARPAGLGEDADVEPQKGIIHFALDDLFTLIREQATSYTGAGRGPEFLVRMSYAELYMERCNDLLRKISPQTQNLPLKEDPETRSFYVEGLKEKIVSSSEEVVALLTQAEKRRRVAHTRYNEVSSRSHTILTLCIERSAPLEDGPEQDGAGEEEARITQIGRLVIVDLAGNERMEMGTEYMQESNSINTSLFFLGKVIEKLSAQARQDAEAPAAHLPIRDSKLTRLLSVHLGGNSQTGILVTMTPAEDAVDQSMSTLRFAQKAGQVRCSARPVLVSKEQSLILRQREIIAQLQKQVEAMKEEAQGQLEHAAAAPPRPPRGAEEEGGAPRGEDDGGGELAAERRQRAEQVQALTVGAAGPGQQTIVSRSREVDAVVTALHRNNDALRKQKATVLDEIKRMYEAVTDATKRAGRAAFELKPGGGGLAAAAEALCAGAPGQGQGSAWAPALEELRGQMQSLVRLAHTRGQADADREFADKLRTLEGENSALRQALRASEGPAAEDGPAGGGGDQGKPDLQAAASSGSEEVALRQLREENSQLRSSVQFLAGERKRLKAEAKKLQQALEAGRQAILAGGSGATGSEARGQTRRPSDDASASKLPPCTDQKLGVAAGASGQDVVAQLVDMEEPEVEKSAEWSDSWGEADRPEPPLQPAAPLEAEPPEQRKESRGTDPEQQEAEVLSLSGTLGDFEPIVENLRCAAPAGAAAGDGLGLRPSASSSGLGDFEPIVEKNVPPTPPAPVRRPPSPSRSHGATAGLSPARYRPVGGVAERPVRAGDAVTWRGQQCRVVKVRRGPPGPRRVAHAPRLGDHHGRRPAGAHGGRAMGQRARRPAASGALAAAAAHAGREAGRAVPRPPGRGPAALRPRPLHLPAGASGVAAAAAAAGGQARQHADAEILQPEPFADVPPAPAGILSSLACTVQGNSGYARTRHCEAQTATFAFAPRPGWVTTLVPSPPLLLRHESCV</sequence>
<dbReference type="PROSITE" id="PS00411">
    <property type="entry name" value="KINESIN_MOTOR_1"/>
    <property type="match status" value="1"/>
</dbReference>
<feature type="compositionally biased region" description="Basic and acidic residues" evidence="7">
    <location>
        <begin position="1085"/>
        <end position="1095"/>
    </location>
</feature>
<comment type="similarity">
    <text evidence="5">Belongs to the TRAFAC class myosin-kinesin ATPase superfamily. Kinesin family.</text>
</comment>
<proteinExistence type="inferred from homology"/>
<evidence type="ECO:0000256" key="5">
    <source>
        <dbReference type="PROSITE-ProRule" id="PRU00283"/>
    </source>
</evidence>
<keyword evidence="4 5" id="KW-0505">Motor protein</keyword>
<comment type="caution">
    <text evidence="9">The sequence shown here is derived from an EMBL/GenBank/DDBJ whole genome shotgun (WGS) entry which is preliminary data.</text>
</comment>
<feature type="binding site" evidence="5">
    <location>
        <begin position="411"/>
        <end position="418"/>
    </location>
    <ligand>
        <name>ATP</name>
        <dbReference type="ChEBI" id="CHEBI:30616"/>
    </ligand>
</feature>
<dbReference type="InterPro" id="IPR001752">
    <property type="entry name" value="Kinesin_motor_dom"/>
</dbReference>
<evidence type="ECO:0000256" key="7">
    <source>
        <dbReference type="SAM" id="MobiDB-lite"/>
    </source>
</evidence>
<dbReference type="EMBL" id="CAUYUJ010004558">
    <property type="protein sequence ID" value="CAK0810035.1"/>
    <property type="molecule type" value="Genomic_DNA"/>
</dbReference>
<feature type="region of interest" description="Disordered" evidence="7">
    <location>
        <begin position="913"/>
        <end position="950"/>
    </location>
</feature>
<feature type="region of interest" description="Disordered" evidence="7">
    <location>
        <begin position="1139"/>
        <end position="1188"/>
    </location>
</feature>
<evidence type="ECO:0000256" key="1">
    <source>
        <dbReference type="ARBA" id="ARBA00022741"/>
    </source>
</evidence>
<feature type="region of interest" description="Disordered" evidence="7">
    <location>
        <begin position="216"/>
        <end position="290"/>
    </location>
</feature>
<dbReference type="InterPro" id="IPR019821">
    <property type="entry name" value="Kinesin_motor_CS"/>
</dbReference>
<feature type="region of interest" description="Disordered" evidence="7">
    <location>
        <begin position="331"/>
        <end position="368"/>
    </location>
</feature>
<feature type="region of interest" description="Disordered" evidence="7">
    <location>
        <begin position="724"/>
        <end position="769"/>
    </location>
</feature>
<gene>
    <name evidence="9" type="ORF">PCOR1329_LOCUS15124</name>
</gene>
<dbReference type="PROSITE" id="PS50067">
    <property type="entry name" value="KINESIN_MOTOR_2"/>
    <property type="match status" value="1"/>
</dbReference>
<feature type="region of interest" description="Disordered" evidence="7">
    <location>
        <begin position="85"/>
        <end position="139"/>
    </location>
</feature>
<reference evidence="9" key="1">
    <citation type="submission" date="2023-10" db="EMBL/GenBank/DDBJ databases">
        <authorList>
            <person name="Chen Y."/>
            <person name="Shah S."/>
            <person name="Dougan E. K."/>
            <person name="Thang M."/>
            <person name="Chan C."/>
        </authorList>
    </citation>
    <scope>NUCLEOTIDE SEQUENCE [LARGE SCALE GENOMIC DNA]</scope>
</reference>
<keyword evidence="10" id="KW-1185">Reference proteome</keyword>
<dbReference type="InterPro" id="IPR036961">
    <property type="entry name" value="Kinesin_motor_dom_sf"/>
</dbReference>
<accession>A0ABN9QUR2</accession>
<evidence type="ECO:0000256" key="2">
    <source>
        <dbReference type="ARBA" id="ARBA00022840"/>
    </source>
</evidence>
<evidence type="ECO:0000313" key="9">
    <source>
        <dbReference type="EMBL" id="CAK0810035.1"/>
    </source>
</evidence>
<dbReference type="Gene3D" id="3.40.850.10">
    <property type="entry name" value="Kinesin motor domain"/>
    <property type="match status" value="1"/>
</dbReference>
<dbReference type="Pfam" id="PF00225">
    <property type="entry name" value="Kinesin"/>
    <property type="match status" value="1"/>
</dbReference>
<evidence type="ECO:0000256" key="3">
    <source>
        <dbReference type="ARBA" id="ARBA00023054"/>
    </source>
</evidence>
<name>A0ABN9QUR2_9DINO</name>
<dbReference type="PANTHER" id="PTHR47968:SF75">
    <property type="entry name" value="CENTROMERE-ASSOCIATED PROTEIN E"/>
    <property type="match status" value="1"/>
</dbReference>
<keyword evidence="2 5" id="KW-0067">ATP-binding</keyword>
<dbReference type="SMART" id="SM00129">
    <property type="entry name" value="KISc"/>
    <property type="match status" value="1"/>
</dbReference>
<feature type="compositionally biased region" description="Basic and acidic residues" evidence="7">
    <location>
        <begin position="348"/>
        <end position="368"/>
    </location>
</feature>
<feature type="region of interest" description="Disordered" evidence="7">
    <location>
        <begin position="1051"/>
        <end position="1103"/>
    </location>
</feature>
<evidence type="ECO:0000259" key="8">
    <source>
        <dbReference type="PROSITE" id="PS50067"/>
    </source>
</evidence>
<evidence type="ECO:0000256" key="4">
    <source>
        <dbReference type="ARBA" id="ARBA00023175"/>
    </source>
</evidence>
<feature type="coiled-coil region" evidence="6">
    <location>
        <begin position="953"/>
        <end position="994"/>
    </location>
</feature>